<evidence type="ECO:0000256" key="1">
    <source>
        <dbReference type="ARBA" id="ARBA00009013"/>
    </source>
</evidence>
<reference evidence="4 5" key="2">
    <citation type="submission" date="2019-08" db="EMBL/GenBank/DDBJ databases">
        <title>Amycolatopsis acidicola sp. nov., isolated from peat swamp forest soil.</title>
        <authorList>
            <person name="Srisuk N."/>
        </authorList>
    </citation>
    <scope>NUCLEOTIDE SEQUENCE [LARGE SCALE GENOMIC DNA]</scope>
    <source>
        <strain evidence="4 5">TBRC 6029</strain>
    </source>
</reference>
<dbReference type="NCBIfam" id="TIGR00377">
    <property type="entry name" value="ant_ant_sig"/>
    <property type="match status" value="1"/>
</dbReference>
<evidence type="ECO:0000313" key="4">
    <source>
        <dbReference type="EMBL" id="TVT33239.1"/>
    </source>
</evidence>
<dbReference type="InterPro" id="IPR036513">
    <property type="entry name" value="STAS_dom_sf"/>
</dbReference>
<dbReference type="Proteomes" id="UP000320011">
    <property type="component" value="Unassembled WGS sequence"/>
</dbReference>
<feature type="domain" description="STAS" evidence="3">
    <location>
        <begin position="33"/>
        <end position="132"/>
    </location>
</feature>
<dbReference type="InterPro" id="IPR002645">
    <property type="entry name" value="STAS_dom"/>
</dbReference>
<dbReference type="OrthoDB" id="3622319at2"/>
<dbReference type="PANTHER" id="PTHR33495:SF2">
    <property type="entry name" value="ANTI-SIGMA FACTOR ANTAGONIST TM_1081-RELATED"/>
    <property type="match status" value="1"/>
</dbReference>
<reference evidence="4 5" key="1">
    <citation type="submission" date="2019-07" db="EMBL/GenBank/DDBJ databases">
        <authorList>
            <person name="Duangmal K."/>
            <person name="Teo W.F.A."/>
        </authorList>
    </citation>
    <scope>NUCLEOTIDE SEQUENCE [LARGE SCALE GENOMIC DNA]</scope>
    <source>
        <strain evidence="4 5">TBRC 6029</strain>
    </source>
</reference>
<dbReference type="CDD" id="cd07043">
    <property type="entry name" value="STAS_anti-anti-sigma_factors"/>
    <property type="match status" value="1"/>
</dbReference>
<organism evidence="4 5">
    <name type="scientific">Amycolatopsis rhizosphaerae</name>
    <dbReference type="NCBI Taxonomy" id="2053003"/>
    <lineage>
        <taxon>Bacteria</taxon>
        <taxon>Bacillati</taxon>
        <taxon>Actinomycetota</taxon>
        <taxon>Actinomycetes</taxon>
        <taxon>Pseudonocardiales</taxon>
        <taxon>Pseudonocardiaceae</taxon>
        <taxon>Amycolatopsis</taxon>
    </lineage>
</organism>
<evidence type="ECO:0000259" key="3">
    <source>
        <dbReference type="PROSITE" id="PS50801"/>
    </source>
</evidence>
<sequence length="132" mass="13575">MYAQIEPIGGYSVATALSSSSASLNVSLSRPAQGAIVVHVAGEVDAATAPDLAAALGPIWSSRPARVVLDLSGVSFLGTAGLSELLFAAERAELEQVTLRLVGPHCVRRALRAAGLTDRLPLSADLGEALER</sequence>
<dbReference type="PANTHER" id="PTHR33495">
    <property type="entry name" value="ANTI-SIGMA FACTOR ANTAGONIST TM_1081-RELATED-RELATED"/>
    <property type="match status" value="1"/>
</dbReference>
<protein>
    <recommendedName>
        <fullName evidence="2">Anti-sigma factor antagonist</fullName>
    </recommendedName>
</protein>
<proteinExistence type="inferred from homology"/>
<dbReference type="Gene3D" id="3.30.750.24">
    <property type="entry name" value="STAS domain"/>
    <property type="match status" value="1"/>
</dbReference>
<evidence type="ECO:0000256" key="2">
    <source>
        <dbReference type="RuleBase" id="RU003749"/>
    </source>
</evidence>
<dbReference type="GO" id="GO:0043856">
    <property type="term" value="F:anti-sigma factor antagonist activity"/>
    <property type="evidence" value="ECO:0007669"/>
    <property type="project" value="InterPro"/>
</dbReference>
<dbReference type="InterPro" id="IPR003658">
    <property type="entry name" value="Anti-sigma_ant"/>
</dbReference>
<comment type="similarity">
    <text evidence="1 2">Belongs to the anti-sigma-factor antagonist family.</text>
</comment>
<comment type="caution">
    <text evidence="4">The sequence shown here is derived from an EMBL/GenBank/DDBJ whole genome shotgun (WGS) entry which is preliminary data.</text>
</comment>
<keyword evidence="5" id="KW-1185">Reference proteome</keyword>
<gene>
    <name evidence="4" type="ORF">FNH05_27245</name>
</gene>
<accession>A0A558B9Q9</accession>
<dbReference type="EMBL" id="VJWX01000359">
    <property type="protein sequence ID" value="TVT33239.1"/>
    <property type="molecule type" value="Genomic_DNA"/>
</dbReference>
<name>A0A558B9Q9_9PSEU</name>
<dbReference type="PROSITE" id="PS50801">
    <property type="entry name" value="STAS"/>
    <property type="match status" value="1"/>
</dbReference>
<dbReference type="Pfam" id="PF01740">
    <property type="entry name" value="STAS"/>
    <property type="match status" value="1"/>
</dbReference>
<evidence type="ECO:0000313" key="5">
    <source>
        <dbReference type="Proteomes" id="UP000320011"/>
    </source>
</evidence>
<dbReference type="SUPFAM" id="SSF52091">
    <property type="entry name" value="SpoIIaa-like"/>
    <property type="match status" value="1"/>
</dbReference>
<dbReference type="AlphaFoldDB" id="A0A558B9Q9"/>